<keyword evidence="2" id="KW-1185">Reference proteome</keyword>
<dbReference type="AlphaFoldDB" id="A0A9N8EJW1"/>
<protein>
    <submittedName>
        <fullName evidence="1">Uncharacterized protein</fullName>
    </submittedName>
</protein>
<organism evidence="1 2">
    <name type="scientific">Seminavis robusta</name>
    <dbReference type="NCBI Taxonomy" id="568900"/>
    <lineage>
        <taxon>Eukaryota</taxon>
        <taxon>Sar</taxon>
        <taxon>Stramenopiles</taxon>
        <taxon>Ochrophyta</taxon>
        <taxon>Bacillariophyta</taxon>
        <taxon>Bacillariophyceae</taxon>
        <taxon>Bacillariophycidae</taxon>
        <taxon>Naviculales</taxon>
        <taxon>Naviculaceae</taxon>
        <taxon>Seminavis</taxon>
    </lineage>
</organism>
<proteinExistence type="predicted"/>
<name>A0A9N8EJW1_9STRA</name>
<sequence>MSQRQKGKLNERLMVDFHVQSGGGWFWKRDRENVVRMTVDDLICGNTTTLTKHIGYIVEASKDPRQREREQAKNLDLVGFVDMEKLKTDDSYAVEILELVETCDSKITLDVMRKVIISVGGVRKLSTDPSEEDRVIVDKAVFKRWCRAHHPLRPVYFKGVDFLVHFAARLRPKCCLDGEKKCEITWIIIIFIIIRHLEKHPDATLLDESTSLNDKRQRLI</sequence>
<gene>
    <name evidence="1" type="ORF">SEMRO_1223_G253890.1</name>
</gene>
<evidence type="ECO:0000313" key="1">
    <source>
        <dbReference type="EMBL" id="CAB9521700.1"/>
    </source>
</evidence>
<comment type="caution">
    <text evidence="1">The sequence shown here is derived from an EMBL/GenBank/DDBJ whole genome shotgun (WGS) entry which is preliminary data.</text>
</comment>
<accession>A0A9N8EJW1</accession>
<dbReference type="Proteomes" id="UP001153069">
    <property type="component" value="Unassembled WGS sequence"/>
</dbReference>
<evidence type="ECO:0000313" key="2">
    <source>
        <dbReference type="Proteomes" id="UP001153069"/>
    </source>
</evidence>
<dbReference type="EMBL" id="CAICTM010001221">
    <property type="protein sequence ID" value="CAB9521700.1"/>
    <property type="molecule type" value="Genomic_DNA"/>
</dbReference>
<reference evidence="1" key="1">
    <citation type="submission" date="2020-06" db="EMBL/GenBank/DDBJ databases">
        <authorList>
            <consortium name="Plant Systems Biology data submission"/>
        </authorList>
    </citation>
    <scope>NUCLEOTIDE SEQUENCE</scope>
    <source>
        <strain evidence="1">D6</strain>
    </source>
</reference>